<organism evidence="2 3">
    <name type="scientific">Pseudidiomarina gelatinasegens</name>
    <dbReference type="NCBI Taxonomy" id="2487740"/>
    <lineage>
        <taxon>Bacteria</taxon>
        <taxon>Pseudomonadati</taxon>
        <taxon>Pseudomonadota</taxon>
        <taxon>Gammaproteobacteria</taxon>
        <taxon>Alteromonadales</taxon>
        <taxon>Idiomarinaceae</taxon>
        <taxon>Pseudidiomarina</taxon>
    </lineage>
</organism>
<evidence type="ECO:0000256" key="1">
    <source>
        <dbReference type="SAM" id="SignalP"/>
    </source>
</evidence>
<dbReference type="Proteomes" id="UP000288789">
    <property type="component" value="Unassembled WGS sequence"/>
</dbReference>
<name>A0A443Z5W7_9GAMM</name>
<feature type="chain" id="PRO_5019460515" evidence="1">
    <location>
        <begin position="24"/>
        <end position="130"/>
    </location>
</feature>
<proteinExistence type="predicted"/>
<evidence type="ECO:0000313" key="3">
    <source>
        <dbReference type="Proteomes" id="UP000288789"/>
    </source>
</evidence>
<reference evidence="2 3" key="1">
    <citation type="submission" date="2018-12" db="EMBL/GenBank/DDBJ databases">
        <authorList>
            <person name="Li A."/>
            <person name="Zhang M."/>
            <person name="Zhu H."/>
        </authorList>
    </citation>
    <scope>NUCLEOTIDE SEQUENCE [LARGE SCALE GENOMIC DNA]</scope>
    <source>
        <strain evidence="2 3">R04H25</strain>
    </source>
</reference>
<comment type="caution">
    <text evidence="2">The sequence shown here is derived from an EMBL/GenBank/DDBJ whole genome shotgun (WGS) entry which is preliminary data.</text>
</comment>
<dbReference type="EMBL" id="RSFE01000002">
    <property type="protein sequence ID" value="RWU12181.1"/>
    <property type="molecule type" value="Genomic_DNA"/>
</dbReference>
<dbReference type="AlphaFoldDB" id="A0A443Z5W7"/>
<protein>
    <submittedName>
        <fullName evidence="2">Uncharacterized protein</fullName>
    </submittedName>
</protein>
<accession>A0A443Z5W7</accession>
<dbReference type="PROSITE" id="PS51257">
    <property type="entry name" value="PROKAR_LIPOPROTEIN"/>
    <property type="match status" value="1"/>
</dbReference>
<gene>
    <name evidence="2" type="ORF">EGC76_03065</name>
</gene>
<dbReference type="RefSeq" id="WP_128351547.1">
    <property type="nucleotide sequence ID" value="NZ_CAXBCQ010000011.1"/>
</dbReference>
<dbReference type="OrthoDB" id="6238758at2"/>
<keyword evidence="1" id="KW-0732">Signal</keyword>
<sequence length="130" mass="14810">MKTTVFIFVLCSLVMLTSCEQQAHKVEDSSNKKIFHKIDPDQPQVEQEILVTFEAPEAYQLQMGRVEGVNMYMGHMPVSVVQVSATTWQAKFQVGACTEPSMRWRVSIPWQAVDGSEQGVYQFEFNTETN</sequence>
<feature type="signal peptide" evidence="1">
    <location>
        <begin position="1"/>
        <end position="23"/>
    </location>
</feature>
<evidence type="ECO:0000313" key="2">
    <source>
        <dbReference type="EMBL" id="RWU12181.1"/>
    </source>
</evidence>
<keyword evidence="3" id="KW-1185">Reference proteome</keyword>